<accession>A0A6G4X6A4</accession>
<feature type="signal peptide" evidence="6">
    <location>
        <begin position="1"/>
        <end position="32"/>
    </location>
</feature>
<dbReference type="AlphaFoldDB" id="A0A6G4X6A4"/>
<keyword evidence="4" id="KW-0720">Serine protease</keyword>
<evidence type="ECO:0000313" key="8">
    <source>
        <dbReference type="Proteomes" id="UP000477722"/>
    </source>
</evidence>
<evidence type="ECO:0000256" key="2">
    <source>
        <dbReference type="ARBA" id="ARBA00022670"/>
    </source>
</evidence>
<keyword evidence="6" id="KW-0732">Signal</keyword>
<keyword evidence="3" id="KW-0378">Hydrolase</keyword>
<keyword evidence="2" id="KW-0645">Protease</keyword>
<dbReference type="InterPro" id="IPR009003">
    <property type="entry name" value="Peptidase_S1_PA"/>
</dbReference>
<dbReference type="Proteomes" id="UP000477722">
    <property type="component" value="Unassembled WGS sequence"/>
</dbReference>
<evidence type="ECO:0000256" key="3">
    <source>
        <dbReference type="ARBA" id="ARBA00022801"/>
    </source>
</evidence>
<dbReference type="CDD" id="cd21112">
    <property type="entry name" value="alphaLP-like"/>
    <property type="match status" value="1"/>
</dbReference>
<dbReference type="InterPro" id="IPR001316">
    <property type="entry name" value="Pept_S1A_streptogrisin"/>
</dbReference>
<organism evidence="7 8">
    <name type="scientific">Streptomyces boncukensis</name>
    <dbReference type="NCBI Taxonomy" id="2711219"/>
    <lineage>
        <taxon>Bacteria</taxon>
        <taxon>Bacillati</taxon>
        <taxon>Actinomycetota</taxon>
        <taxon>Actinomycetes</taxon>
        <taxon>Kitasatosporales</taxon>
        <taxon>Streptomycetaceae</taxon>
        <taxon>Streptomyces</taxon>
    </lineage>
</organism>
<comment type="caution">
    <text evidence="7">The sequence shown here is derived from an EMBL/GenBank/DDBJ whole genome shotgun (WGS) entry which is preliminary data.</text>
</comment>
<reference evidence="7 8" key="1">
    <citation type="submission" date="2020-02" db="EMBL/GenBank/DDBJ databases">
        <title>Whole-genome analyses of novel actinobacteria.</title>
        <authorList>
            <person name="Sahin N."/>
            <person name="Tatar D."/>
        </authorList>
    </citation>
    <scope>NUCLEOTIDE SEQUENCE [LARGE SCALE GENOMIC DNA]</scope>
    <source>
        <strain evidence="7 8">SB3404</strain>
    </source>
</reference>
<dbReference type="GO" id="GO:0004252">
    <property type="term" value="F:serine-type endopeptidase activity"/>
    <property type="evidence" value="ECO:0007669"/>
    <property type="project" value="InterPro"/>
</dbReference>
<feature type="chain" id="PRO_5026141594" evidence="6">
    <location>
        <begin position="33"/>
        <end position="239"/>
    </location>
</feature>
<sequence length="239" mass="23907">MSTMADVRHIRALCAAALGLLLLVAALPAAHAAGAGAGAGERQSTVLRGGDALYGSGGVRCTLGFNATDGTGVHGILPGHCGNVADSWYADPERSVPVGRTSGATFPGSDHAAIRYTGPDLEAPSEVTTYGDGPRRVERAVEPRPGMPVCRSGPASGRQCGTVTQVNVSLPGGLVDGLFTVDLCAEPGDDGGPVVSGDAAVGFLVHTPGDCGSTGTTYYQPVQEPLAAYGLEVGYGGTG</sequence>
<dbReference type="GO" id="GO:0006508">
    <property type="term" value="P:proteolysis"/>
    <property type="evidence" value="ECO:0007669"/>
    <property type="project" value="UniProtKB-KW"/>
</dbReference>
<gene>
    <name evidence="7" type="ORF">G5C65_29365</name>
</gene>
<evidence type="ECO:0000256" key="5">
    <source>
        <dbReference type="ARBA" id="ARBA00023157"/>
    </source>
</evidence>
<evidence type="ECO:0000256" key="4">
    <source>
        <dbReference type="ARBA" id="ARBA00022825"/>
    </source>
</evidence>
<dbReference type="PRINTS" id="PR00861">
    <property type="entry name" value="ALYTICPTASE"/>
</dbReference>
<keyword evidence="5" id="KW-1015">Disulfide bond</keyword>
<protein>
    <submittedName>
        <fullName evidence="7">Streptogrisin B</fullName>
    </submittedName>
</protein>
<name>A0A6G4X6A4_9ACTN</name>
<dbReference type="Gene3D" id="2.40.10.10">
    <property type="entry name" value="Trypsin-like serine proteases"/>
    <property type="match status" value="2"/>
</dbReference>
<evidence type="ECO:0000256" key="1">
    <source>
        <dbReference type="ARBA" id="ARBA00007664"/>
    </source>
</evidence>
<evidence type="ECO:0000313" key="7">
    <source>
        <dbReference type="EMBL" id="NGO72390.1"/>
    </source>
</evidence>
<dbReference type="InterPro" id="IPR043504">
    <property type="entry name" value="Peptidase_S1_PA_chymotrypsin"/>
</dbReference>
<evidence type="ECO:0000256" key="6">
    <source>
        <dbReference type="SAM" id="SignalP"/>
    </source>
</evidence>
<dbReference type="SUPFAM" id="SSF50494">
    <property type="entry name" value="Trypsin-like serine proteases"/>
    <property type="match status" value="1"/>
</dbReference>
<proteinExistence type="inferred from homology"/>
<dbReference type="EMBL" id="JAAKZZ010000451">
    <property type="protein sequence ID" value="NGO72390.1"/>
    <property type="molecule type" value="Genomic_DNA"/>
</dbReference>
<keyword evidence="8" id="KW-1185">Reference proteome</keyword>
<comment type="similarity">
    <text evidence="1">Belongs to the peptidase S1 family.</text>
</comment>